<dbReference type="AlphaFoldDB" id="K6WMB3"/>
<sequence>MPIPTIRPYPFDPATGLSDNVTAWHFDPRRAVLLVHDMQEHFVGVFDRRGPQGPDQLDAAIEHMTALVAAARRAGVPVVYTAQPPAQDPADRALLTDFWGPGLADASAAGIVAPLTPRESDVVLTKWRYSAFYRSDLRQRMELTARDQLVVTGVYAHIGCLTTALVAFMEGIRVFFAADAMADFSAEDHIMATRYVARRCGQVVTTREVLRSLDEHVLRGACSDTPAVPADALRG</sequence>
<dbReference type="PRINTS" id="PR01398">
    <property type="entry name" value="ISCHRISMTASE"/>
</dbReference>
<dbReference type="RefSeq" id="WP_006591458.1">
    <property type="nucleotide sequence ID" value="NZ_BAHD01000014.1"/>
</dbReference>
<evidence type="ECO:0000313" key="4">
    <source>
        <dbReference type="Proteomes" id="UP000008366"/>
    </source>
</evidence>
<dbReference type="SUPFAM" id="SSF52499">
    <property type="entry name" value="Isochorismatase-like hydrolases"/>
    <property type="match status" value="1"/>
</dbReference>
<dbReference type="STRING" id="1184609.KILIM_014_00620"/>
<dbReference type="InterPro" id="IPR050272">
    <property type="entry name" value="Isochorismatase-like_hydrls"/>
</dbReference>
<comment type="caution">
    <text evidence="3">The sequence shown here is derived from an EMBL/GenBank/DDBJ whole genome shotgun (WGS) entry which is preliminary data.</text>
</comment>
<proteinExistence type="predicted"/>
<dbReference type="PANTHER" id="PTHR43540">
    <property type="entry name" value="PEROXYUREIDOACRYLATE/UREIDOACRYLATE AMIDOHYDROLASE-RELATED"/>
    <property type="match status" value="1"/>
</dbReference>
<keyword evidence="4" id="KW-1185">Reference proteome</keyword>
<keyword evidence="1" id="KW-0378">Hydrolase</keyword>
<reference evidence="3 4" key="1">
    <citation type="submission" date="2012-08" db="EMBL/GenBank/DDBJ databases">
        <title>Whole genome shotgun sequence of Kineosphaera limosa NBRC 100340.</title>
        <authorList>
            <person name="Yoshida I."/>
            <person name="Isaki S."/>
            <person name="Hosoyama A."/>
            <person name="Tsuchikane K."/>
            <person name="Katsumata H."/>
            <person name="Ando Y."/>
            <person name="Ohji S."/>
            <person name="Hamada M."/>
            <person name="Tamura T."/>
            <person name="Yamazoe A."/>
            <person name="Yamazaki S."/>
            <person name="Fujita N."/>
        </authorList>
    </citation>
    <scope>NUCLEOTIDE SEQUENCE [LARGE SCALE GENOMIC DNA]</scope>
    <source>
        <strain evidence="3 4">NBRC 100340</strain>
    </source>
</reference>
<gene>
    <name evidence="3" type="ORF">KILIM_014_00620</name>
</gene>
<accession>K6WMB3</accession>
<dbReference type="GO" id="GO:0008908">
    <property type="term" value="F:isochorismatase activity"/>
    <property type="evidence" value="ECO:0007669"/>
    <property type="project" value="InterPro"/>
</dbReference>
<dbReference type="Proteomes" id="UP000008366">
    <property type="component" value="Unassembled WGS sequence"/>
</dbReference>
<dbReference type="Gene3D" id="3.40.50.850">
    <property type="entry name" value="Isochorismatase-like"/>
    <property type="match status" value="1"/>
</dbReference>
<evidence type="ECO:0000259" key="2">
    <source>
        <dbReference type="Pfam" id="PF00857"/>
    </source>
</evidence>
<protein>
    <submittedName>
        <fullName evidence="3">Putative isochorismatase</fullName>
    </submittedName>
</protein>
<dbReference type="Pfam" id="PF00857">
    <property type="entry name" value="Isochorismatase"/>
    <property type="match status" value="1"/>
</dbReference>
<dbReference type="InterPro" id="IPR016291">
    <property type="entry name" value="Isochorismatase"/>
</dbReference>
<dbReference type="InterPro" id="IPR036380">
    <property type="entry name" value="Isochorismatase-like_sf"/>
</dbReference>
<evidence type="ECO:0000256" key="1">
    <source>
        <dbReference type="ARBA" id="ARBA00022801"/>
    </source>
</evidence>
<name>K6WMB3_9MICO</name>
<evidence type="ECO:0000313" key="3">
    <source>
        <dbReference type="EMBL" id="GAB94926.1"/>
    </source>
</evidence>
<dbReference type="eggNOG" id="COG1535">
    <property type="taxonomic scope" value="Bacteria"/>
</dbReference>
<dbReference type="EMBL" id="BAHD01000014">
    <property type="protein sequence ID" value="GAB94926.1"/>
    <property type="molecule type" value="Genomic_DNA"/>
</dbReference>
<dbReference type="PANTHER" id="PTHR43540:SF3">
    <property type="entry name" value="ENTEROBACTIN SYNTHASE COMPONENT B"/>
    <property type="match status" value="1"/>
</dbReference>
<dbReference type="InterPro" id="IPR000868">
    <property type="entry name" value="Isochorismatase-like_dom"/>
</dbReference>
<organism evidence="3 4">
    <name type="scientific">Kineosphaera limosa NBRC 100340</name>
    <dbReference type="NCBI Taxonomy" id="1184609"/>
    <lineage>
        <taxon>Bacteria</taxon>
        <taxon>Bacillati</taxon>
        <taxon>Actinomycetota</taxon>
        <taxon>Actinomycetes</taxon>
        <taxon>Micrococcales</taxon>
        <taxon>Dermatophilaceae</taxon>
        <taxon>Kineosphaera</taxon>
    </lineage>
</organism>
<feature type="domain" description="Isochorismatase-like" evidence="2">
    <location>
        <begin position="32"/>
        <end position="207"/>
    </location>
</feature>